<accession>A0ABR4B1K5</accession>
<protein>
    <recommendedName>
        <fullName evidence="2">BTB domain-containing protein</fullName>
    </recommendedName>
</protein>
<dbReference type="CDD" id="cd18186">
    <property type="entry name" value="BTB_POZ_ZBTB_KLHL-like"/>
    <property type="match status" value="1"/>
</dbReference>
<feature type="compositionally biased region" description="Basic and acidic residues" evidence="1">
    <location>
        <begin position="22"/>
        <end position="44"/>
    </location>
</feature>
<evidence type="ECO:0000313" key="4">
    <source>
        <dbReference type="Proteomes" id="UP001590951"/>
    </source>
</evidence>
<dbReference type="PANTHER" id="PTHR47843:SF2">
    <property type="entry name" value="BTB DOMAIN-CONTAINING PROTEIN"/>
    <property type="match status" value="1"/>
</dbReference>
<dbReference type="Proteomes" id="UP001590951">
    <property type="component" value="Unassembled WGS sequence"/>
</dbReference>
<feature type="region of interest" description="Disordered" evidence="1">
    <location>
        <begin position="1"/>
        <end position="44"/>
    </location>
</feature>
<dbReference type="SUPFAM" id="SSF54695">
    <property type="entry name" value="POZ domain"/>
    <property type="match status" value="1"/>
</dbReference>
<sequence length="351" mass="40042">MDTSEARENPYKAAGNFKKPVAKLEERQRIDKATPKEDLKHKEPKADLGKEVQMTKPDAPFLYDSFVSVLVGPKKKEFSIHKGLICAQSEFFKAATMGNFKESKGIMTLPDQDISVFQYFVHWLYRGTLRNYFHPTTTKATLKELREAARAAANFSRKTKNKSIHSLPFDSPSLQAFSLANYRDAPFSPLINLYILADFLQVPRLKDSIVSLLIEVYDYYIPTKPKDSKGVTLLFWSHNPVTRPSDLESPVVGINTAWAALPDHSPLRKLLVLIFCNNVVKLEDVPEYKELCPVFLLALAHKYANKWYYKKGSTDWSRSEKVCKFHEHGYEGGCRMPGVEIAEEDITKLGW</sequence>
<feature type="domain" description="BTB" evidence="2">
    <location>
        <begin position="65"/>
        <end position="129"/>
    </location>
</feature>
<comment type="caution">
    <text evidence="3">The sequence shown here is derived from an EMBL/GenBank/DDBJ whole genome shotgun (WGS) entry which is preliminary data.</text>
</comment>
<dbReference type="InterPro" id="IPR000210">
    <property type="entry name" value="BTB/POZ_dom"/>
</dbReference>
<organism evidence="3 4">
    <name type="scientific">Lepraria finkii</name>
    <dbReference type="NCBI Taxonomy" id="1340010"/>
    <lineage>
        <taxon>Eukaryota</taxon>
        <taxon>Fungi</taxon>
        <taxon>Dikarya</taxon>
        <taxon>Ascomycota</taxon>
        <taxon>Pezizomycotina</taxon>
        <taxon>Lecanoromycetes</taxon>
        <taxon>OSLEUM clade</taxon>
        <taxon>Lecanoromycetidae</taxon>
        <taxon>Lecanorales</taxon>
        <taxon>Lecanorineae</taxon>
        <taxon>Stereocaulaceae</taxon>
        <taxon>Lepraria</taxon>
    </lineage>
</organism>
<dbReference type="Gene3D" id="3.30.710.10">
    <property type="entry name" value="Potassium Channel Kv1.1, Chain A"/>
    <property type="match status" value="1"/>
</dbReference>
<dbReference type="PANTHER" id="PTHR47843">
    <property type="entry name" value="BTB DOMAIN-CONTAINING PROTEIN-RELATED"/>
    <property type="match status" value="1"/>
</dbReference>
<proteinExistence type="predicted"/>
<dbReference type="EMBL" id="JBHFEH010000037">
    <property type="protein sequence ID" value="KAL2051273.1"/>
    <property type="molecule type" value="Genomic_DNA"/>
</dbReference>
<reference evidence="3 4" key="1">
    <citation type="submission" date="2024-09" db="EMBL/GenBank/DDBJ databases">
        <title>Rethinking Asexuality: The Enigmatic Case of Functional Sexual Genes in Lepraria (Stereocaulaceae).</title>
        <authorList>
            <person name="Doellman M."/>
            <person name="Sun Y."/>
            <person name="Barcenas-Pena A."/>
            <person name="Lumbsch H.T."/>
            <person name="Grewe F."/>
        </authorList>
    </citation>
    <scope>NUCLEOTIDE SEQUENCE [LARGE SCALE GENOMIC DNA]</scope>
    <source>
        <strain evidence="3 4">Grewe 0041</strain>
    </source>
</reference>
<dbReference type="Pfam" id="PF00651">
    <property type="entry name" value="BTB"/>
    <property type="match status" value="1"/>
</dbReference>
<keyword evidence="4" id="KW-1185">Reference proteome</keyword>
<evidence type="ECO:0000256" key="1">
    <source>
        <dbReference type="SAM" id="MobiDB-lite"/>
    </source>
</evidence>
<feature type="compositionally biased region" description="Basic and acidic residues" evidence="1">
    <location>
        <begin position="1"/>
        <end position="10"/>
    </location>
</feature>
<name>A0ABR4B1K5_9LECA</name>
<evidence type="ECO:0000313" key="3">
    <source>
        <dbReference type="EMBL" id="KAL2051273.1"/>
    </source>
</evidence>
<dbReference type="PROSITE" id="PS50097">
    <property type="entry name" value="BTB"/>
    <property type="match status" value="1"/>
</dbReference>
<evidence type="ECO:0000259" key="2">
    <source>
        <dbReference type="PROSITE" id="PS50097"/>
    </source>
</evidence>
<gene>
    <name evidence="3" type="ORF">ABVK25_008522</name>
</gene>
<dbReference type="InterPro" id="IPR011333">
    <property type="entry name" value="SKP1/BTB/POZ_sf"/>
</dbReference>